<dbReference type="InterPro" id="IPR036188">
    <property type="entry name" value="FAD/NAD-bd_sf"/>
</dbReference>
<dbReference type="PANTHER" id="PTHR46091">
    <property type="entry name" value="BLR7054 PROTEIN"/>
    <property type="match status" value="1"/>
</dbReference>
<protein>
    <submittedName>
        <fullName evidence="8">Phytoene dehydrogenase-like protein</fullName>
    </submittedName>
</protein>
<keyword evidence="3" id="KW-0274">FAD</keyword>
<dbReference type="InterPro" id="IPR002937">
    <property type="entry name" value="Amino_oxidase"/>
</dbReference>
<dbReference type="PRINTS" id="PR00420">
    <property type="entry name" value="RNGMNOXGNASE"/>
</dbReference>
<comment type="caution">
    <text evidence="8">The sequence shown here is derived from an EMBL/GenBank/DDBJ whole genome shotgun (WGS) entry which is preliminary data.</text>
</comment>
<keyword evidence="1" id="KW-0285">Flavoprotein</keyword>
<evidence type="ECO:0000313" key="9">
    <source>
        <dbReference type="Proteomes" id="UP000253529"/>
    </source>
</evidence>
<accession>A0A366FIQ2</accession>
<evidence type="ECO:0000256" key="5">
    <source>
        <dbReference type="ARBA" id="ARBA00023027"/>
    </source>
</evidence>
<dbReference type="Proteomes" id="UP000253529">
    <property type="component" value="Unassembled WGS sequence"/>
</dbReference>
<name>A0A366FIQ2_9HYPH</name>
<feature type="transmembrane region" description="Helical" evidence="6">
    <location>
        <begin position="12"/>
        <end position="31"/>
    </location>
</feature>
<keyword evidence="5" id="KW-0520">NAD</keyword>
<evidence type="ECO:0000256" key="3">
    <source>
        <dbReference type="ARBA" id="ARBA00022827"/>
    </source>
</evidence>
<dbReference type="SUPFAM" id="SSF51905">
    <property type="entry name" value="FAD/NAD(P)-binding domain"/>
    <property type="match status" value="1"/>
</dbReference>
<evidence type="ECO:0000256" key="4">
    <source>
        <dbReference type="ARBA" id="ARBA00022857"/>
    </source>
</evidence>
<reference evidence="8 9" key="1">
    <citation type="submission" date="2018-06" db="EMBL/GenBank/DDBJ databases">
        <title>Genomic Encyclopedia of Type Strains, Phase IV (KMG-IV): sequencing the most valuable type-strain genomes for metagenomic binning, comparative biology and taxonomic classification.</title>
        <authorList>
            <person name="Goeker M."/>
        </authorList>
    </citation>
    <scope>NUCLEOTIDE SEQUENCE [LARGE SCALE GENOMIC DNA]</scope>
    <source>
        <strain evidence="8 9">DSM 24875</strain>
    </source>
</reference>
<keyword evidence="6" id="KW-0472">Membrane</keyword>
<evidence type="ECO:0000259" key="7">
    <source>
        <dbReference type="Pfam" id="PF01593"/>
    </source>
</evidence>
<keyword evidence="2" id="KW-0732">Signal</keyword>
<dbReference type="Pfam" id="PF01593">
    <property type="entry name" value="Amino_oxidase"/>
    <property type="match status" value="1"/>
</dbReference>
<keyword evidence="6" id="KW-0812">Transmembrane</keyword>
<evidence type="ECO:0000256" key="1">
    <source>
        <dbReference type="ARBA" id="ARBA00022630"/>
    </source>
</evidence>
<dbReference type="Gene3D" id="3.50.50.60">
    <property type="entry name" value="FAD/NAD(P)-binding domain"/>
    <property type="match status" value="1"/>
</dbReference>
<evidence type="ECO:0000313" key="8">
    <source>
        <dbReference type="EMBL" id="RBP13860.1"/>
    </source>
</evidence>
<gene>
    <name evidence="8" type="ORF">DFR50_111122</name>
</gene>
<dbReference type="EMBL" id="QNRK01000011">
    <property type="protein sequence ID" value="RBP13860.1"/>
    <property type="molecule type" value="Genomic_DNA"/>
</dbReference>
<dbReference type="PANTHER" id="PTHR46091:SF3">
    <property type="entry name" value="AMINE OXIDASE DOMAIN-CONTAINING PROTEIN"/>
    <property type="match status" value="1"/>
</dbReference>
<keyword evidence="6" id="KW-1133">Transmembrane helix</keyword>
<keyword evidence="9" id="KW-1185">Reference proteome</keyword>
<evidence type="ECO:0000256" key="6">
    <source>
        <dbReference type="SAM" id="Phobius"/>
    </source>
</evidence>
<dbReference type="GO" id="GO:0016491">
    <property type="term" value="F:oxidoreductase activity"/>
    <property type="evidence" value="ECO:0007669"/>
    <property type="project" value="InterPro"/>
</dbReference>
<keyword evidence="4" id="KW-0521">NADP</keyword>
<organism evidence="8 9">
    <name type="scientific">Roseiarcus fermentans</name>
    <dbReference type="NCBI Taxonomy" id="1473586"/>
    <lineage>
        <taxon>Bacteria</taxon>
        <taxon>Pseudomonadati</taxon>
        <taxon>Pseudomonadota</taxon>
        <taxon>Alphaproteobacteria</taxon>
        <taxon>Hyphomicrobiales</taxon>
        <taxon>Roseiarcaceae</taxon>
        <taxon>Roseiarcus</taxon>
    </lineage>
</organism>
<proteinExistence type="predicted"/>
<feature type="domain" description="Amine oxidase" evidence="7">
    <location>
        <begin position="21"/>
        <end position="520"/>
    </location>
</feature>
<sequence>MKRGWRVSENSFDVVVIGSGLGGLTAAALLARSGRKVCVIERNHSVGGAASSFRKGALTIEPALHQTADPHWPGDPKHAILTELGILDEIEWVPVTPFYSVAGGPIGEVFDMPASFDAAHQALSERFPRSREGFAQFLGAIERIVDNAGELIEAQATRSIRRLVHGVIEARRLIQDWHMSTADILDRHFGRDEQAKIAVAANVGYYANNPRDLAWPMFAIAQGGFLKSGGRFVKGGSRVLSMKLAKCVMNSGGTVLLGREATEVDLDASGAPSAVRHVDTRSRADEQRVEARQILANCAPHVLAPMLPDAERAKLEAAYGGRPLSTSLFTAHYGLSVDPATIGMTRYGVMIIPDWMTSMVTYGESSRFMAHDPADGAIPGYGFVNYAAIDSGLAGDGPVLVTVTGLDRLENWQHLSPQEDKDRRERWLDAFQADLDRQYPGFSAAVGERMFLNARSMANFMNTPGGAIYGFAPLPFERRFWRGEPLEAKTPLKSIYLASSFTGGFGFSGAMRSGAVAAKAAMAERAR</sequence>
<dbReference type="AlphaFoldDB" id="A0A366FIQ2"/>
<dbReference type="InterPro" id="IPR052206">
    <property type="entry name" value="Retinol_saturase"/>
</dbReference>
<dbReference type="OrthoDB" id="9774675at2"/>
<evidence type="ECO:0000256" key="2">
    <source>
        <dbReference type="ARBA" id="ARBA00022729"/>
    </source>
</evidence>